<gene>
    <name evidence="3" type="ORF">NKR23_g2377</name>
</gene>
<comment type="caution">
    <text evidence="3">The sequence shown here is derived from an EMBL/GenBank/DDBJ whole genome shotgun (WGS) entry which is preliminary data.</text>
</comment>
<keyword evidence="4" id="KW-1185">Reference proteome</keyword>
<sequence length="274" mass="29208">MAPGASGDKEPEQVIVSPASARDGSEEGEARSSTSGPKESPAGSSPKKPASESRSPNSKPDAGEKSQSPVAGKAEGAAEDAPPLPDEPAPESVDDGWSCEWDVTRGAWYFFNRFTGVSQWDNPRVAGATAPGTAAAAATAPGSAVAVGGYNPAIHGDWDPNASYAQAYAGEDSLDGPEGPLPDASVLQVPGAFFNKRTGQFQRPDQTDERHTDEAKSKRQMDAYFDVDRAANSHDGRSLKAERQGKKPTKKELSAWKEKRKARKEEKRRAWLRD</sequence>
<dbReference type="AlphaFoldDB" id="A0AA38SAJ9"/>
<dbReference type="SUPFAM" id="SSF51045">
    <property type="entry name" value="WW domain"/>
    <property type="match status" value="1"/>
</dbReference>
<reference evidence="3" key="1">
    <citation type="submission" date="2022-07" db="EMBL/GenBank/DDBJ databases">
        <title>Fungi with potential for degradation of polypropylene.</title>
        <authorList>
            <person name="Gostincar C."/>
        </authorList>
    </citation>
    <scope>NUCLEOTIDE SEQUENCE</scope>
    <source>
        <strain evidence="3">EXF-13308</strain>
    </source>
</reference>
<feature type="compositionally biased region" description="Basic and acidic residues" evidence="1">
    <location>
        <begin position="205"/>
        <end position="274"/>
    </location>
</feature>
<feature type="domain" description="WW" evidence="2">
    <location>
        <begin position="91"/>
        <end position="125"/>
    </location>
</feature>
<dbReference type="Pfam" id="PF00397">
    <property type="entry name" value="WW"/>
    <property type="match status" value="1"/>
</dbReference>
<evidence type="ECO:0000259" key="2">
    <source>
        <dbReference type="PROSITE" id="PS50020"/>
    </source>
</evidence>
<evidence type="ECO:0000313" key="4">
    <source>
        <dbReference type="Proteomes" id="UP001174694"/>
    </source>
</evidence>
<protein>
    <recommendedName>
        <fullName evidence="2">WW domain-containing protein</fullName>
    </recommendedName>
</protein>
<evidence type="ECO:0000313" key="3">
    <source>
        <dbReference type="EMBL" id="KAJ9154842.1"/>
    </source>
</evidence>
<dbReference type="EMBL" id="JANBVO010000004">
    <property type="protein sequence ID" value="KAJ9154842.1"/>
    <property type="molecule type" value="Genomic_DNA"/>
</dbReference>
<evidence type="ECO:0000256" key="1">
    <source>
        <dbReference type="SAM" id="MobiDB-lite"/>
    </source>
</evidence>
<dbReference type="Proteomes" id="UP001174694">
    <property type="component" value="Unassembled WGS sequence"/>
</dbReference>
<name>A0AA38SAJ9_9PEZI</name>
<proteinExistence type="predicted"/>
<feature type="region of interest" description="Disordered" evidence="1">
    <location>
        <begin position="193"/>
        <end position="274"/>
    </location>
</feature>
<dbReference type="Gene3D" id="2.20.70.10">
    <property type="match status" value="1"/>
</dbReference>
<dbReference type="PROSITE" id="PS01159">
    <property type="entry name" value="WW_DOMAIN_1"/>
    <property type="match status" value="1"/>
</dbReference>
<accession>A0AA38SAJ9</accession>
<organism evidence="3 4">
    <name type="scientific">Pleurostoma richardsiae</name>
    <dbReference type="NCBI Taxonomy" id="41990"/>
    <lineage>
        <taxon>Eukaryota</taxon>
        <taxon>Fungi</taxon>
        <taxon>Dikarya</taxon>
        <taxon>Ascomycota</taxon>
        <taxon>Pezizomycotina</taxon>
        <taxon>Sordariomycetes</taxon>
        <taxon>Sordariomycetidae</taxon>
        <taxon>Calosphaeriales</taxon>
        <taxon>Pleurostomataceae</taxon>
        <taxon>Pleurostoma</taxon>
    </lineage>
</organism>
<dbReference type="InterPro" id="IPR036020">
    <property type="entry name" value="WW_dom_sf"/>
</dbReference>
<dbReference type="InterPro" id="IPR001202">
    <property type="entry name" value="WW_dom"/>
</dbReference>
<dbReference type="PROSITE" id="PS50020">
    <property type="entry name" value="WW_DOMAIN_2"/>
    <property type="match status" value="1"/>
</dbReference>
<dbReference type="SMART" id="SM00456">
    <property type="entry name" value="WW"/>
    <property type="match status" value="1"/>
</dbReference>
<feature type="region of interest" description="Disordered" evidence="1">
    <location>
        <begin position="1"/>
        <end position="98"/>
    </location>
</feature>
<dbReference type="CDD" id="cd00201">
    <property type="entry name" value="WW"/>
    <property type="match status" value="1"/>
</dbReference>
<feature type="compositionally biased region" description="Low complexity" evidence="1">
    <location>
        <begin position="35"/>
        <end position="48"/>
    </location>
</feature>